<protein>
    <submittedName>
        <fullName evidence="2">Uncharacterized protein</fullName>
    </submittedName>
</protein>
<name>A0AC34PZH9_9BILA</name>
<accession>A0AC34PZH9</accession>
<organism evidence="1 2">
    <name type="scientific">Panagrolaimus sp. JU765</name>
    <dbReference type="NCBI Taxonomy" id="591449"/>
    <lineage>
        <taxon>Eukaryota</taxon>
        <taxon>Metazoa</taxon>
        <taxon>Ecdysozoa</taxon>
        <taxon>Nematoda</taxon>
        <taxon>Chromadorea</taxon>
        <taxon>Rhabditida</taxon>
        <taxon>Tylenchina</taxon>
        <taxon>Panagrolaimomorpha</taxon>
        <taxon>Panagrolaimoidea</taxon>
        <taxon>Panagrolaimidae</taxon>
        <taxon>Panagrolaimus</taxon>
    </lineage>
</organism>
<reference evidence="2" key="1">
    <citation type="submission" date="2022-11" db="UniProtKB">
        <authorList>
            <consortium name="WormBaseParasite"/>
        </authorList>
    </citation>
    <scope>IDENTIFICATION</scope>
</reference>
<sequence length="168" mass="19891">MLTFAFMYEPLLPYRPYCTFTNQSTTTMVMYLFFLLLGLTVISFILFAILLQYNTRSLIKKNHKFDINSHYHMKNNDFSLKFMIISTFLYLLVDAGWLIAHFYVRIFLVGSSPVQLHAFLESTYVVYTQAACSGIVLLYFAWCWKKQRLIIDKSTTDDHFLNLKNLWK</sequence>
<proteinExistence type="predicted"/>
<dbReference type="Proteomes" id="UP000887576">
    <property type="component" value="Unplaced"/>
</dbReference>
<evidence type="ECO:0000313" key="2">
    <source>
        <dbReference type="WBParaSite" id="JU765_v2.g11380.t1"/>
    </source>
</evidence>
<dbReference type="WBParaSite" id="JU765_v2.g11380.t1">
    <property type="protein sequence ID" value="JU765_v2.g11380.t1"/>
    <property type="gene ID" value="JU765_v2.g11380"/>
</dbReference>
<evidence type="ECO:0000313" key="1">
    <source>
        <dbReference type="Proteomes" id="UP000887576"/>
    </source>
</evidence>